<feature type="transmembrane region" description="Helical" evidence="5">
    <location>
        <begin position="47"/>
        <end position="71"/>
    </location>
</feature>
<name>A0A0P7EIJ7_9GAMM</name>
<dbReference type="InterPro" id="IPR020846">
    <property type="entry name" value="MFS_dom"/>
</dbReference>
<dbReference type="PANTHER" id="PTHR23514:SF13">
    <property type="entry name" value="INNER MEMBRANE PROTEIN YBJJ"/>
    <property type="match status" value="1"/>
</dbReference>
<dbReference type="GO" id="GO:0022857">
    <property type="term" value="F:transmembrane transporter activity"/>
    <property type="evidence" value="ECO:0007669"/>
    <property type="project" value="InterPro"/>
</dbReference>
<evidence type="ECO:0000256" key="5">
    <source>
        <dbReference type="SAM" id="Phobius"/>
    </source>
</evidence>
<feature type="transmembrane region" description="Helical" evidence="5">
    <location>
        <begin position="139"/>
        <end position="158"/>
    </location>
</feature>
<dbReference type="OrthoDB" id="9810941at2"/>
<feature type="transmembrane region" description="Helical" evidence="5">
    <location>
        <begin position="203"/>
        <end position="228"/>
    </location>
</feature>
<dbReference type="GO" id="GO:0016020">
    <property type="term" value="C:membrane"/>
    <property type="evidence" value="ECO:0007669"/>
    <property type="project" value="UniProtKB-SubCell"/>
</dbReference>
<dbReference type="CDD" id="cd17393">
    <property type="entry name" value="MFS_MosC_like"/>
    <property type="match status" value="1"/>
</dbReference>
<feature type="domain" description="Major facilitator superfamily (MFS) profile" evidence="6">
    <location>
        <begin position="12"/>
        <end position="382"/>
    </location>
</feature>
<dbReference type="PROSITE" id="PS50850">
    <property type="entry name" value="MFS"/>
    <property type="match status" value="1"/>
</dbReference>
<feature type="transmembrane region" description="Helical" evidence="5">
    <location>
        <begin position="240"/>
        <end position="258"/>
    </location>
</feature>
<feature type="transmembrane region" description="Helical" evidence="5">
    <location>
        <begin position="353"/>
        <end position="377"/>
    </location>
</feature>
<comment type="caution">
    <text evidence="7">The sequence shown here is derived from an EMBL/GenBank/DDBJ whole genome shotgun (WGS) entry which is preliminary data.</text>
</comment>
<feature type="transmembrane region" description="Helical" evidence="5">
    <location>
        <begin position="296"/>
        <end position="316"/>
    </location>
</feature>
<evidence type="ECO:0000256" key="4">
    <source>
        <dbReference type="ARBA" id="ARBA00023136"/>
    </source>
</evidence>
<dbReference type="Pfam" id="PF07690">
    <property type="entry name" value="MFS_1"/>
    <property type="match status" value="1"/>
</dbReference>
<dbReference type="Gene3D" id="1.20.1250.20">
    <property type="entry name" value="MFS general substrate transporter like domains"/>
    <property type="match status" value="2"/>
</dbReference>
<feature type="transmembrane region" description="Helical" evidence="5">
    <location>
        <begin position="164"/>
        <end position="182"/>
    </location>
</feature>
<feature type="transmembrane region" description="Helical" evidence="5">
    <location>
        <begin position="78"/>
        <end position="96"/>
    </location>
</feature>
<feature type="transmembrane region" description="Helical" evidence="5">
    <location>
        <begin position="270"/>
        <end position="290"/>
    </location>
</feature>
<keyword evidence="3 5" id="KW-1133">Transmembrane helix</keyword>
<evidence type="ECO:0000259" key="6">
    <source>
        <dbReference type="PROSITE" id="PS50850"/>
    </source>
</evidence>
<accession>A0A0P7EIJ7</accession>
<evidence type="ECO:0000256" key="2">
    <source>
        <dbReference type="ARBA" id="ARBA00022692"/>
    </source>
</evidence>
<evidence type="ECO:0000256" key="3">
    <source>
        <dbReference type="ARBA" id="ARBA00022989"/>
    </source>
</evidence>
<proteinExistence type="predicted"/>
<comment type="subcellular location">
    <subcellularLocation>
        <location evidence="1">Membrane</location>
        <topology evidence="1">Multi-pass membrane protein</topology>
    </subcellularLocation>
</comment>
<dbReference type="InterPro" id="IPR051788">
    <property type="entry name" value="MFS_Transporter"/>
</dbReference>
<reference evidence="7 8" key="1">
    <citation type="submission" date="2015-09" db="EMBL/GenBank/DDBJ databases">
        <title>Draft Genome Sequence of Pseudoalteromonas lipolytica UCD-48B.</title>
        <authorList>
            <person name="Krusor M."/>
            <person name="Coil D.A."/>
            <person name="Lang J.M."/>
            <person name="Eisen J.A."/>
            <person name="Alexiev A."/>
        </authorList>
    </citation>
    <scope>NUCLEOTIDE SEQUENCE [LARGE SCALE GENOMIC DNA]</scope>
    <source>
        <strain evidence="7 8">UCD-48B</strain>
    </source>
</reference>
<protein>
    <submittedName>
        <fullName evidence="7">MFS transporter</fullName>
    </submittedName>
</protein>
<feature type="transmembrane region" description="Helical" evidence="5">
    <location>
        <begin position="328"/>
        <end position="347"/>
    </location>
</feature>
<dbReference type="STRING" id="570156.AOG27_13510"/>
<gene>
    <name evidence="7" type="ORF">AOG27_13510</name>
</gene>
<keyword evidence="4 5" id="KW-0472">Membrane</keyword>
<keyword evidence="2 5" id="KW-0812">Transmembrane</keyword>
<organism evidence="7 8">
    <name type="scientific">Pseudoalteromonas lipolytica</name>
    <dbReference type="NCBI Taxonomy" id="570156"/>
    <lineage>
        <taxon>Bacteria</taxon>
        <taxon>Pseudomonadati</taxon>
        <taxon>Pseudomonadota</taxon>
        <taxon>Gammaproteobacteria</taxon>
        <taxon>Alteromonadales</taxon>
        <taxon>Pseudoalteromonadaceae</taxon>
        <taxon>Pseudoalteromonas</taxon>
    </lineage>
</organism>
<dbReference type="PANTHER" id="PTHR23514">
    <property type="entry name" value="BYPASS OF STOP CODON PROTEIN 6"/>
    <property type="match status" value="1"/>
</dbReference>
<dbReference type="AlphaFoldDB" id="A0A0P7EIJ7"/>
<sequence length="382" mass="40206">MLLERYPFKKREVLVTRLLFLCAGLATATWASLIPVIKAHIGIDESTLGLLLLCLGAGAIFAMPVSGALATKYGCKRVLQLSTMMIIFCLPFFALVNSVASLATLLVIFGLSIGATDCVMNIQAVLVEERSKLSLMSGFHGFYSLGGILGAGAVAMLLIAGFSAFEICMLMAAIVLLCLIFAKRDLLPFASPNEGPAFALPKGPVILIGIICFAMFLAEGTVLDWSGIYLIDYQNASTGMAALGIFSFSVTMTLGRLFGDRIIAKHGQRAVLTISGLVASLGLIIAIVSMSFYVALFGYVLMGIGCANVVPIMFSAAGKQTYMSQATAIPAVTTFGYLGVLMGPASVGQIAHFSSLASALVVIAMLIALATIFSLFVKVSQD</sequence>
<dbReference type="Proteomes" id="UP000050378">
    <property type="component" value="Unassembled WGS sequence"/>
</dbReference>
<dbReference type="RefSeq" id="WP_054553540.1">
    <property type="nucleotide sequence ID" value="NZ_LJTC01000008.1"/>
</dbReference>
<dbReference type="SUPFAM" id="SSF103473">
    <property type="entry name" value="MFS general substrate transporter"/>
    <property type="match status" value="1"/>
</dbReference>
<feature type="transmembrane region" description="Helical" evidence="5">
    <location>
        <begin position="102"/>
        <end position="127"/>
    </location>
</feature>
<dbReference type="InterPro" id="IPR036259">
    <property type="entry name" value="MFS_trans_sf"/>
</dbReference>
<evidence type="ECO:0000313" key="7">
    <source>
        <dbReference type="EMBL" id="KPM83085.1"/>
    </source>
</evidence>
<dbReference type="InterPro" id="IPR011701">
    <property type="entry name" value="MFS"/>
</dbReference>
<dbReference type="PATRIC" id="fig|570156.3.peg.3808"/>
<evidence type="ECO:0000256" key="1">
    <source>
        <dbReference type="ARBA" id="ARBA00004141"/>
    </source>
</evidence>
<evidence type="ECO:0000313" key="8">
    <source>
        <dbReference type="Proteomes" id="UP000050378"/>
    </source>
</evidence>
<dbReference type="EMBL" id="LJTC01000008">
    <property type="protein sequence ID" value="KPM83085.1"/>
    <property type="molecule type" value="Genomic_DNA"/>
</dbReference>